<evidence type="ECO:0008006" key="3">
    <source>
        <dbReference type="Google" id="ProtNLM"/>
    </source>
</evidence>
<dbReference type="AlphaFoldDB" id="A0A3N1HJ86"/>
<dbReference type="Proteomes" id="UP000268727">
    <property type="component" value="Unassembled WGS sequence"/>
</dbReference>
<evidence type="ECO:0000313" key="2">
    <source>
        <dbReference type="Proteomes" id="UP000268727"/>
    </source>
</evidence>
<keyword evidence="2" id="KW-1185">Reference proteome</keyword>
<evidence type="ECO:0000313" key="1">
    <source>
        <dbReference type="EMBL" id="ROP42544.1"/>
    </source>
</evidence>
<organism evidence="1 2">
    <name type="scientific">Saccharothrix texasensis</name>
    <dbReference type="NCBI Taxonomy" id="103734"/>
    <lineage>
        <taxon>Bacteria</taxon>
        <taxon>Bacillati</taxon>
        <taxon>Actinomycetota</taxon>
        <taxon>Actinomycetes</taxon>
        <taxon>Pseudonocardiales</taxon>
        <taxon>Pseudonocardiaceae</taxon>
        <taxon>Saccharothrix</taxon>
    </lineage>
</organism>
<reference evidence="1 2" key="1">
    <citation type="submission" date="2018-11" db="EMBL/GenBank/DDBJ databases">
        <title>Sequencing the genomes of 1000 actinobacteria strains.</title>
        <authorList>
            <person name="Klenk H.-P."/>
        </authorList>
    </citation>
    <scope>NUCLEOTIDE SEQUENCE [LARGE SCALE GENOMIC DNA]</scope>
    <source>
        <strain evidence="1 2">DSM 44231</strain>
    </source>
</reference>
<dbReference type="RefSeq" id="WP_123747473.1">
    <property type="nucleotide sequence ID" value="NZ_RJKM01000001.1"/>
</dbReference>
<dbReference type="OrthoDB" id="669978at2"/>
<proteinExistence type="predicted"/>
<gene>
    <name evidence="1" type="ORF">EDD40_8048</name>
</gene>
<accession>A0A3N1HJ86</accession>
<dbReference type="EMBL" id="RJKM01000001">
    <property type="protein sequence ID" value="ROP42544.1"/>
    <property type="molecule type" value="Genomic_DNA"/>
</dbReference>
<sequence>MHLATYLGLLHHSLTTLADAFRQVGQGHGDEPDVWHTCRVLAGRVEHEAEALAPVVRRYGEHREVEPERLHAAGLGSTRSGAVGLLRDLQDLYTLASLTDITWTVVGQAARGLRDGELLDVVTSGEQETARQLTWLRTRIKQAAPQALIAAD</sequence>
<name>A0A3N1HJ86_9PSEU</name>
<comment type="caution">
    <text evidence="1">The sequence shown here is derived from an EMBL/GenBank/DDBJ whole genome shotgun (WGS) entry which is preliminary data.</text>
</comment>
<protein>
    <recommendedName>
        <fullName evidence="3">Ferritin-like metal-binding protein YciE</fullName>
    </recommendedName>
</protein>